<reference evidence="13 14" key="1">
    <citation type="submission" date="2019-02" db="EMBL/GenBank/DDBJ databases">
        <title>Deep-cultivation of Planctomycetes and their phenomic and genomic characterization uncovers novel biology.</title>
        <authorList>
            <person name="Wiegand S."/>
            <person name="Jogler M."/>
            <person name="Boedeker C."/>
            <person name="Pinto D."/>
            <person name="Vollmers J."/>
            <person name="Rivas-Marin E."/>
            <person name="Kohn T."/>
            <person name="Peeters S.H."/>
            <person name="Heuer A."/>
            <person name="Rast P."/>
            <person name="Oberbeckmann S."/>
            <person name="Bunk B."/>
            <person name="Jeske O."/>
            <person name="Meyerdierks A."/>
            <person name="Storesund J.E."/>
            <person name="Kallscheuer N."/>
            <person name="Luecker S."/>
            <person name="Lage O.M."/>
            <person name="Pohl T."/>
            <person name="Merkel B.J."/>
            <person name="Hornburger P."/>
            <person name="Mueller R.-W."/>
            <person name="Bruemmer F."/>
            <person name="Labrenz M."/>
            <person name="Spormann A.M."/>
            <person name="Op den Camp H."/>
            <person name="Overmann J."/>
            <person name="Amann R."/>
            <person name="Jetten M.S.M."/>
            <person name="Mascher T."/>
            <person name="Medema M.H."/>
            <person name="Devos D.P."/>
            <person name="Kaster A.-K."/>
            <person name="Ovreas L."/>
            <person name="Rohde M."/>
            <person name="Galperin M.Y."/>
            <person name="Jogler C."/>
        </authorList>
    </citation>
    <scope>NUCLEOTIDE SEQUENCE [LARGE SCALE GENOMIC DNA]</scope>
    <source>
        <strain evidence="13 14">Pla175</strain>
    </source>
</reference>
<dbReference type="GO" id="GO:0016020">
    <property type="term" value="C:membrane"/>
    <property type="evidence" value="ECO:0007669"/>
    <property type="project" value="UniProtKB-SubCell"/>
</dbReference>
<dbReference type="EMBL" id="CP036291">
    <property type="protein sequence ID" value="QDU87415.1"/>
    <property type="molecule type" value="Genomic_DNA"/>
</dbReference>
<evidence type="ECO:0000256" key="8">
    <source>
        <dbReference type="ARBA" id="ARBA00023133"/>
    </source>
</evidence>
<evidence type="ECO:0000313" key="13">
    <source>
        <dbReference type="EMBL" id="QDU87415.1"/>
    </source>
</evidence>
<dbReference type="KEGG" id="pnd:Pla175_07750"/>
<protein>
    <submittedName>
        <fullName evidence="13">Heme A synthase</fullName>
    </submittedName>
</protein>
<keyword evidence="6" id="KW-0560">Oxidoreductase</keyword>
<keyword evidence="5 12" id="KW-1133">Transmembrane helix</keyword>
<dbReference type="OrthoDB" id="128939at2"/>
<keyword evidence="9 12" id="KW-0472">Membrane</keyword>
<evidence type="ECO:0000256" key="12">
    <source>
        <dbReference type="SAM" id="Phobius"/>
    </source>
</evidence>
<dbReference type="PANTHER" id="PTHR35457:SF1">
    <property type="entry name" value="HEME A SYNTHASE"/>
    <property type="match status" value="1"/>
</dbReference>
<feature type="transmembrane region" description="Helical" evidence="12">
    <location>
        <begin position="235"/>
        <end position="256"/>
    </location>
</feature>
<feature type="transmembrane region" description="Helical" evidence="12">
    <location>
        <begin position="169"/>
        <end position="187"/>
    </location>
</feature>
<dbReference type="AlphaFoldDB" id="A0A518D7I5"/>
<sequence>MTAMTALSPWPHRWAVLLCVLTFPLVFVGALVTSTDAGMAVPDWPGTYGYNLFLYPWTTWLFGPWDLFIEHGHRLLASLVGLVAIVTLVVCVRTRAPRAVVWLAVGALVLVIAQGVLGGMRVVLGDRPLAMAHGCLGPLFFAWTALLWVRSSTGWARAAEPGTYRLARWTAAACGVTYVQLCLGAFLRHVPGDPSPRAFGHAVLTHVTLAVVIVGLVGLVWLLSRRAPSKGLRQIATAMAWVAAAQFTLGLGSWAARYALPGWVQAAAPTMTGSVGAAAALGWTQSLVLTAHVAGGALLLALSAAAALIAWRDAKDGH</sequence>
<accession>A0A518D7I5</accession>
<feature type="transmembrane region" description="Helical" evidence="12">
    <location>
        <begin position="75"/>
        <end position="92"/>
    </location>
</feature>
<evidence type="ECO:0000256" key="9">
    <source>
        <dbReference type="ARBA" id="ARBA00023136"/>
    </source>
</evidence>
<evidence type="ECO:0000256" key="2">
    <source>
        <dbReference type="ARBA" id="ARBA00022475"/>
    </source>
</evidence>
<feature type="transmembrane region" description="Helical" evidence="12">
    <location>
        <begin position="129"/>
        <end position="149"/>
    </location>
</feature>
<dbReference type="InterPro" id="IPR003780">
    <property type="entry name" value="COX15/CtaA_fam"/>
</dbReference>
<evidence type="ECO:0000256" key="7">
    <source>
        <dbReference type="ARBA" id="ARBA00023004"/>
    </source>
</evidence>
<evidence type="ECO:0000256" key="11">
    <source>
        <dbReference type="ARBA" id="ARBA00023444"/>
    </source>
</evidence>
<feature type="transmembrane region" description="Helical" evidence="12">
    <location>
        <begin position="99"/>
        <end position="117"/>
    </location>
</feature>
<dbReference type="GO" id="GO:0016491">
    <property type="term" value="F:oxidoreductase activity"/>
    <property type="evidence" value="ECO:0007669"/>
    <property type="project" value="UniProtKB-KW"/>
</dbReference>
<evidence type="ECO:0000256" key="6">
    <source>
        <dbReference type="ARBA" id="ARBA00023002"/>
    </source>
</evidence>
<keyword evidence="2" id="KW-1003">Cell membrane</keyword>
<keyword evidence="10" id="KW-1015">Disulfide bond</keyword>
<dbReference type="Proteomes" id="UP000317429">
    <property type="component" value="Chromosome"/>
</dbReference>
<dbReference type="GO" id="GO:0046872">
    <property type="term" value="F:metal ion binding"/>
    <property type="evidence" value="ECO:0007669"/>
    <property type="project" value="UniProtKB-KW"/>
</dbReference>
<feature type="transmembrane region" description="Helical" evidence="12">
    <location>
        <begin position="199"/>
        <end position="223"/>
    </location>
</feature>
<evidence type="ECO:0000256" key="5">
    <source>
        <dbReference type="ARBA" id="ARBA00022989"/>
    </source>
</evidence>
<organism evidence="13 14">
    <name type="scientific">Pirellulimonas nuda</name>
    <dbReference type="NCBI Taxonomy" id="2528009"/>
    <lineage>
        <taxon>Bacteria</taxon>
        <taxon>Pseudomonadati</taxon>
        <taxon>Planctomycetota</taxon>
        <taxon>Planctomycetia</taxon>
        <taxon>Pirellulales</taxon>
        <taxon>Lacipirellulaceae</taxon>
        <taxon>Pirellulimonas</taxon>
    </lineage>
</organism>
<keyword evidence="14" id="KW-1185">Reference proteome</keyword>
<comment type="pathway">
    <text evidence="11">Porphyrin-containing compound metabolism.</text>
</comment>
<comment type="subcellular location">
    <subcellularLocation>
        <location evidence="1">Membrane</location>
        <topology evidence="1">Multi-pass membrane protein</topology>
    </subcellularLocation>
</comment>
<keyword evidence="7" id="KW-0408">Iron</keyword>
<evidence type="ECO:0000256" key="10">
    <source>
        <dbReference type="ARBA" id="ARBA00023157"/>
    </source>
</evidence>
<dbReference type="Pfam" id="PF02628">
    <property type="entry name" value="COX15-CtaA"/>
    <property type="match status" value="2"/>
</dbReference>
<evidence type="ECO:0000313" key="14">
    <source>
        <dbReference type="Proteomes" id="UP000317429"/>
    </source>
</evidence>
<keyword evidence="3 12" id="KW-0812">Transmembrane</keyword>
<dbReference type="InterPro" id="IPR050450">
    <property type="entry name" value="COX15/CtaA_HemeA_synthase"/>
</dbReference>
<name>A0A518D7I5_9BACT</name>
<dbReference type="PANTHER" id="PTHR35457">
    <property type="entry name" value="HEME A SYNTHASE"/>
    <property type="match status" value="1"/>
</dbReference>
<evidence type="ECO:0000256" key="3">
    <source>
        <dbReference type="ARBA" id="ARBA00022692"/>
    </source>
</evidence>
<dbReference type="GO" id="GO:0006784">
    <property type="term" value="P:heme A biosynthetic process"/>
    <property type="evidence" value="ECO:0007669"/>
    <property type="project" value="InterPro"/>
</dbReference>
<feature type="transmembrane region" description="Helical" evidence="12">
    <location>
        <begin position="288"/>
        <end position="311"/>
    </location>
</feature>
<proteinExistence type="predicted"/>
<keyword evidence="4" id="KW-0479">Metal-binding</keyword>
<evidence type="ECO:0000256" key="4">
    <source>
        <dbReference type="ARBA" id="ARBA00022723"/>
    </source>
</evidence>
<keyword evidence="8" id="KW-0350">Heme biosynthesis</keyword>
<evidence type="ECO:0000256" key="1">
    <source>
        <dbReference type="ARBA" id="ARBA00004141"/>
    </source>
</evidence>
<gene>
    <name evidence="13" type="primary">ctaA</name>
    <name evidence="13" type="ORF">Pla175_07750</name>
</gene>